<evidence type="ECO:0000313" key="2">
    <source>
        <dbReference type="Proteomes" id="UP000008792"/>
    </source>
</evidence>
<name>A0A0Q9WK47_DROVI</name>
<dbReference type="InParanoid" id="A0A0Q9WK47"/>
<dbReference type="EMBL" id="CH940647">
    <property type="protein sequence ID" value="KRF84818.1"/>
    <property type="molecule type" value="Genomic_DNA"/>
</dbReference>
<reference evidence="1 2" key="1">
    <citation type="journal article" date="2007" name="Nature">
        <title>Evolution of genes and genomes on the Drosophila phylogeny.</title>
        <authorList>
            <consortium name="Drosophila 12 Genomes Consortium"/>
            <person name="Clark A.G."/>
            <person name="Eisen M.B."/>
            <person name="Smith D.R."/>
            <person name="Bergman C.M."/>
            <person name="Oliver B."/>
            <person name="Markow T.A."/>
            <person name="Kaufman T.C."/>
            <person name="Kellis M."/>
            <person name="Gelbart W."/>
            <person name="Iyer V.N."/>
            <person name="Pollard D.A."/>
            <person name="Sackton T.B."/>
            <person name="Larracuente A.M."/>
            <person name="Singh N.D."/>
            <person name="Abad J.P."/>
            <person name="Abt D.N."/>
            <person name="Adryan B."/>
            <person name="Aguade M."/>
            <person name="Akashi H."/>
            <person name="Anderson W.W."/>
            <person name="Aquadro C.F."/>
            <person name="Ardell D.H."/>
            <person name="Arguello R."/>
            <person name="Artieri C.G."/>
            <person name="Barbash D.A."/>
            <person name="Barker D."/>
            <person name="Barsanti P."/>
            <person name="Batterham P."/>
            <person name="Batzoglou S."/>
            <person name="Begun D."/>
            <person name="Bhutkar A."/>
            <person name="Blanco E."/>
            <person name="Bosak S.A."/>
            <person name="Bradley R.K."/>
            <person name="Brand A.D."/>
            <person name="Brent M.R."/>
            <person name="Brooks A.N."/>
            <person name="Brown R.H."/>
            <person name="Butlin R.K."/>
            <person name="Caggese C."/>
            <person name="Calvi B.R."/>
            <person name="Bernardo de Carvalho A."/>
            <person name="Caspi A."/>
            <person name="Castrezana S."/>
            <person name="Celniker S.E."/>
            <person name="Chang J.L."/>
            <person name="Chapple C."/>
            <person name="Chatterji S."/>
            <person name="Chinwalla A."/>
            <person name="Civetta A."/>
            <person name="Clifton S.W."/>
            <person name="Comeron J.M."/>
            <person name="Costello J.C."/>
            <person name="Coyne J.A."/>
            <person name="Daub J."/>
            <person name="David R.G."/>
            <person name="Delcher A.L."/>
            <person name="Delehaunty K."/>
            <person name="Do C.B."/>
            <person name="Ebling H."/>
            <person name="Edwards K."/>
            <person name="Eickbush T."/>
            <person name="Evans J.D."/>
            <person name="Filipski A."/>
            <person name="Findeiss S."/>
            <person name="Freyhult E."/>
            <person name="Fulton L."/>
            <person name="Fulton R."/>
            <person name="Garcia A.C."/>
            <person name="Gardiner A."/>
            <person name="Garfield D.A."/>
            <person name="Garvin B.E."/>
            <person name="Gibson G."/>
            <person name="Gilbert D."/>
            <person name="Gnerre S."/>
            <person name="Godfrey J."/>
            <person name="Good R."/>
            <person name="Gotea V."/>
            <person name="Gravely B."/>
            <person name="Greenberg A.J."/>
            <person name="Griffiths-Jones S."/>
            <person name="Gross S."/>
            <person name="Guigo R."/>
            <person name="Gustafson E.A."/>
            <person name="Haerty W."/>
            <person name="Hahn M.W."/>
            <person name="Halligan D.L."/>
            <person name="Halpern A.L."/>
            <person name="Halter G.M."/>
            <person name="Han M.V."/>
            <person name="Heger A."/>
            <person name="Hillier L."/>
            <person name="Hinrichs A.S."/>
            <person name="Holmes I."/>
            <person name="Hoskins R.A."/>
            <person name="Hubisz M.J."/>
            <person name="Hultmark D."/>
            <person name="Huntley M.A."/>
            <person name="Jaffe D.B."/>
            <person name="Jagadeeshan S."/>
            <person name="Jeck W.R."/>
            <person name="Johnson J."/>
            <person name="Jones C.D."/>
            <person name="Jordan W.C."/>
            <person name="Karpen G.H."/>
            <person name="Kataoka E."/>
            <person name="Keightley P.D."/>
            <person name="Kheradpour P."/>
            <person name="Kirkness E.F."/>
            <person name="Koerich L.B."/>
            <person name="Kristiansen K."/>
            <person name="Kudrna D."/>
            <person name="Kulathinal R.J."/>
            <person name="Kumar S."/>
            <person name="Kwok R."/>
            <person name="Lander E."/>
            <person name="Langley C.H."/>
            <person name="Lapoint R."/>
            <person name="Lazzaro B.P."/>
            <person name="Lee S.J."/>
            <person name="Levesque L."/>
            <person name="Li R."/>
            <person name="Lin C.F."/>
            <person name="Lin M.F."/>
            <person name="Lindblad-Toh K."/>
            <person name="Llopart A."/>
            <person name="Long M."/>
            <person name="Low L."/>
            <person name="Lozovsky E."/>
            <person name="Lu J."/>
            <person name="Luo M."/>
            <person name="Machado C.A."/>
            <person name="Makalowski W."/>
            <person name="Marzo M."/>
            <person name="Matsuda M."/>
            <person name="Matzkin L."/>
            <person name="McAllister B."/>
            <person name="McBride C.S."/>
            <person name="McKernan B."/>
            <person name="McKernan K."/>
            <person name="Mendez-Lago M."/>
            <person name="Minx P."/>
            <person name="Mollenhauer M.U."/>
            <person name="Montooth K."/>
            <person name="Mount S.M."/>
            <person name="Mu X."/>
            <person name="Myers E."/>
            <person name="Negre B."/>
            <person name="Newfeld S."/>
            <person name="Nielsen R."/>
            <person name="Noor M.A."/>
            <person name="O'Grady P."/>
            <person name="Pachter L."/>
            <person name="Papaceit M."/>
            <person name="Parisi M.J."/>
            <person name="Parisi M."/>
            <person name="Parts L."/>
            <person name="Pedersen J.S."/>
            <person name="Pesole G."/>
            <person name="Phillippy A.M."/>
            <person name="Ponting C.P."/>
            <person name="Pop M."/>
            <person name="Porcelli D."/>
            <person name="Powell J.R."/>
            <person name="Prohaska S."/>
            <person name="Pruitt K."/>
            <person name="Puig M."/>
            <person name="Quesneville H."/>
            <person name="Ram K.R."/>
            <person name="Rand D."/>
            <person name="Rasmussen M.D."/>
            <person name="Reed L.K."/>
            <person name="Reenan R."/>
            <person name="Reily A."/>
            <person name="Remington K.A."/>
            <person name="Rieger T.T."/>
            <person name="Ritchie M.G."/>
            <person name="Robin C."/>
            <person name="Rogers Y.H."/>
            <person name="Rohde C."/>
            <person name="Rozas J."/>
            <person name="Rubenfield M.J."/>
            <person name="Ruiz A."/>
            <person name="Russo S."/>
            <person name="Salzberg S.L."/>
            <person name="Sanchez-Gracia A."/>
            <person name="Saranga D.J."/>
            <person name="Sato H."/>
            <person name="Schaeffer S.W."/>
            <person name="Schatz M.C."/>
            <person name="Schlenke T."/>
            <person name="Schwartz R."/>
            <person name="Segarra C."/>
            <person name="Singh R.S."/>
            <person name="Sirot L."/>
            <person name="Sirota M."/>
            <person name="Sisneros N.B."/>
            <person name="Smith C.D."/>
            <person name="Smith T.F."/>
            <person name="Spieth J."/>
            <person name="Stage D.E."/>
            <person name="Stark A."/>
            <person name="Stephan W."/>
            <person name="Strausberg R.L."/>
            <person name="Strempel S."/>
            <person name="Sturgill D."/>
            <person name="Sutton G."/>
            <person name="Sutton G.G."/>
            <person name="Tao W."/>
            <person name="Teichmann S."/>
            <person name="Tobari Y.N."/>
            <person name="Tomimura Y."/>
            <person name="Tsolas J.M."/>
            <person name="Valente V.L."/>
            <person name="Venter E."/>
            <person name="Venter J.C."/>
            <person name="Vicario S."/>
            <person name="Vieira F.G."/>
            <person name="Vilella A.J."/>
            <person name="Villasante A."/>
            <person name="Walenz B."/>
            <person name="Wang J."/>
            <person name="Wasserman M."/>
            <person name="Watts T."/>
            <person name="Wilson D."/>
            <person name="Wilson R.K."/>
            <person name="Wing R.A."/>
            <person name="Wolfner M.F."/>
            <person name="Wong A."/>
            <person name="Wong G.K."/>
            <person name="Wu C.I."/>
            <person name="Wu G."/>
            <person name="Yamamoto D."/>
            <person name="Yang H.P."/>
            <person name="Yang S.P."/>
            <person name="Yorke J.A."/>
            <person name="Yoshida K."/>
            <person name="Zdobnov E."/>
            <person name="Zhang P."/>
            <person name="Zhang Y."/>
            <person name="Zimin A.V."/>
            <person name="Baldwin J."/>
            <person name="Abdouelleil A."/>
            <person name="Abdulkadir J."/>
            <person name="Abebe A."/>
            <person name="Abera B."/>
            <person name="Abreu J."/>
            <person name="Acer S.C."/>
            <person name="Aftuck L."/>
            <person name="Alexander A."/>
            <person name="An P."/>
            <person name="Anderson E."/>
            <person name="Anderson S."/>
            <person name="Arachi H."/>
            <person name="Azer M."/>
            <person name="Bachantsang P."/>
            <person name="Barry A."/>
            <person name="Bayul T."/>
            <person name="Berlin A."/>
            <person name="Bessette D."/>
            <person name="Bloom T."/>
            <person name="Blye J."/>
            <person name="Boguslavskiy L."/>
            <person name="Bonnet C."/>
            <person name="Boukhgalter B."/>
            <person name="Bourzgui I."/>
            <person name="Brown A."/>
            <person name="Cahill P."/>
            <person name="Channer S."/>
            <person name="Cheshatsang Y."/>
            <person name="Chuda L."/>
            <person name="Citroen M."/>
            <person name="Collymore A."/>
            <person name="Cooke P."/>
            <person name="Costello M."/>
            <person name="D'Aco K."/>
            <person name="Daza R."/>
            <person name="De Haan G."/>
            <person name="DeGray S."/>
            <person name="DeMaso C."/>
            <person name="Dhargay N."/>
            <person name="Dooley K."/>
            <person name="Dooley E."/>
            <person name="Doricent M."/>
            <person name="Dorje P."/>
            <person name="Dorjee K."/>
            <person name="Dupes A."/>
            <person name="Elong R."/>
            <person name="Falk J."/>
            <person name="Farina A."/>
            <person name="Faro S."/>
            <person name="Ferguson D."/>
            <person name="Fisher S."/>
            <person name="Foley C.D."/>
            <person name="Franke A."/>
            <person name="Friedrich D."/>
            <person name="Gadbois L."/>
            <person name="Gearin G."/>
            <person name="Gearin C.R."/>
            <person name="Giannoukos G."/>
            <person name="Goode T."/>
            <person name="Graham J."/>
            <person name="Grandbois E."/>
            <person name="Grewal S."/>
            <person name="Gyaltsen K."/>
            <person name="Hafez N."/>
            <person name="Hagos B."/>
            <person name="Hall J."/>
            <person name="Henson C."/>
            <person name="Hollinger A."/>
            <person name="Honan T."/>
            <person name="Huard M.D."/>
            <person name="Hughes L."/>
            <person name="Hurhula B."/>
            <person name="Husby M.E."/>
            <person name="Kamat A."/>
            <person name="Kanga B."/>
            <person name="Kashin S."/>
            <person name="Khazanovich D."/>
            <person name="Kisner P."/>
            <person name="Lance K."/>
            <person name="Lara M."/>
            <person name="Lee W."/>
            <person name="Lennon N."/>
            <person name="Letendre F."/>
            <person name="LeVine R."/>
            <person name="Lipovsky A."/>
            <person name="Liu X."/>
            <person name="Liu J."/>
            <person name="Liu S."/>
            <person name="Lokyitsang T."/>
            <person name="Lokyitsang Y."/>
            <person name="Lubonja R."/>
            <person name="Lui A."/>
            <person name="MacDonald P."/>
            <person name="Magnisalis V."/>
            <person name="Maru K."/>
            <person name="Matthews C."/>
            <person name="McCusker W."/>
            <person name="McDonough S."/>
            <person name="Mehta T."/>
            <person name="Meldrim J."/>
            <person name="Meneus L."/>
            <person name="Mihai O."/>
            <person name="Mihalev A."/>
            <person name="Mihova T."/>
            <person name="Mittelman R."/>
            <person name="Mlenga V."/>
            <person name="Montmayeur A."/>
            <person name="Mulrain L."/>
            <person name="Navidi A."/>
            <person name="Naylor J."/>
            <person name="Negash T."/>
            <person name="Nguyen T."/>
            <person name="Nguyen N."/>
            <person name="Nicol R."/>
            <person name="Norbu C."/>
            <person name="Norbu N."/>
            <person name="Novod N."/>
            <person name="O'Neill B."/>
            <person name="Osman S."/>
            <person name="Markiewicz E."/>
            <person name="Oyono O.L."/>
            <person name="Patti C."/>
            <person name="Phunkhang P."/>
            <person name="Pierre F."/>
            <person name="Priest M."/>
            <person name="Raghuraman S."/>
            <person name="Rege F."/>
            <person name="Reyes R."/>
            <person name="Rise C."/>
            <person name="Rogov P."/>
            <person name="Ross K."/>
            <person name="Ryan E."/>
            <person name="Settipalli S."/>
            <person name="Shea T."/>
            <person name="Sherpa N."/>
            <person name="Shi L."/>
            <person name="Shih D."/>
            <person name="Sparrow T."/>
            <person name="Spaulding J."/>
            <person name="Stalker J."/>
            <person name="Stange-Thomann N."/>
            <person name="Stavropoulos S."/>
            <person name="Stone C."/>
            <person name="Strader C."/>
            <person name="Tesfaye S."/>
            <person name="Thomson T."/>
            <person name="Thoulutsang Y."/>
            <person name="Thoulutsang D."/>
            <person name="Topham K."/>
            <person name="Topping I."/>
            <person name="Tsamla T."/>
            <person name="Vassiliev H."/>
            <person name="Vo A."/>
            <person name="Wangchuk T."/>
            <person name="Wangdi T."/>
            <person name="Weiand M."/>
            <person name="Wilkinson J."/>
            <person name="Wilson A."/>
            <person name="Yadav S."/>
            <person name="Young G."/>
            <person name="Yu Q."/>
            <person name="Zembek L."/>
            <person name="Zhong D."/>
            <person name="Zimmer A."/>
            <person name="Zwirko Z."/>
            <person name="Jaffe D.B."/>
            <person name="Alvarez P."/>
            <person name="Brockman W."/>
            <person name="Butler J."/>
            <person name="Chin C."/>
            <person name="Gnerre S."/>
            <person name="Grabherr M."/>
            <person name="Kleber M."/>
            <person name="Mauceli E."/>
            <person name="MacCallum I."/>
        </authorList>
    </citation>
    <scope>NUCLEOTIDE SEQUENCE [LARGE SCALE GENOMIC DNA]</scope>
    <source>
        <strain evidence="2">Tucson 15010-1051.87</strain>
    </source>
</reference>
<protein>
    <submittedName>
        <fullName evidence="1">Uncharacterized protein</fullName>
    </submittedName>
</protein>
<dbReference type="OrthoDB" id="7859473at2759"/>
<dbReference type="Proteomes" id="UP000008792">
    <property type="component" value="Unassembled WGS sequence"/>
</dbReference>
<sequence length="155" mass="17563">MTTVCKNTITKSMAKQWRDLRAPEGTPYTVWQTSETGKLILLVSFHKSPLFDCGLLILKLKGGEYTITAKTLQDAKSFYVYQSDLKHSDIHCLNIDLLYPAALHAHCENRNSDNFEEANTPILHYSRYDYQVNIGDMPIIPEMLVLLSAVVIISV</sequence>
<dbReference type="AlphaFoldDB" id="A0A0Q9WK47"/>
<proteinExistence type="predicted"/>
<evidence type="ECO:0000313" key="1">
    <source>
        <dbReference type="EMBL" id="KRF84818.1"/>
    </source>
</evidence>
<accession>A0A0Q9WK47</accession>
<gene>
    <name evidence="1" type="primary">Dvir\GJ26891</name>
    <name evidence="1" type="ORF">Dvir_GJ26891</name>
</gene>
<organism evidence="1 2">
    <name type="scientific">Drosophila virilis</name>
    <name type="common">Fruit fly</name>
    <dbReference type="NCBI Taxonomy" id="7244"/>
    <lineage>
        <taxon>Eukaryota</taxon>
        <taxon>Metazoa</taxon>
        <taxon>Ecdysozoa</taxon>
        <taxon>Arthropoda</taxon>
        <taxon>Hexapoda</taxon>
        <taxon>Insecta</taxon>
        <taxon>Pterygota</taxon>
        <taxon>Neoptera</taxon>
        <taxon>Endopterygota</taxon>
        <taxon>Diptera</taxon>
        <taxon>Brachycera</taxon>
        <taxon>Muscomorpha</taxon>
        <taxon>Ephydroidea</taxon>
        <taxon>Drosophilidae</taxon>
        <taxon>Drosophila</taxon>
    </lineage>
</organism>
<keyword evidence="2" id="KW-1185">Reference proteome</keyword>